<keyword evidence="2" id="KW-0862">Zinc</keyword>
<dbReference type="Proteomes" id="UP000077521">
    <property type="component" value="Unassembled WGS sequence"/>
</dbReference>
<keyword evidence="1" id="KW-0507">mRNA processing</keyword>
<evidence type="ECO:0000313" key="5">
    <source>
        <dbReference type="EMBL" id="KAE8234953.1"/>
    </source>
</evidence>
<name>A0A8T8S863_9BASI</name>
<evidence type="ECO:0000313" key="6">
    <source>
        <dbReference type="Proteomes" id="UP000077521"/>
    </source>
</evidence>
<gene>
    <name evidence="5" type="ORF">A4X13_0g9681</name>
</gene>
<dbReference type="Gene3D" id="2.40.70.10">
    <property type="entry name" value="Acid Proteases"/>
    <property type="match status" value="1"/>
</dbReference>
<dbReference type="PROSITE" id="PS50158">
    <property type="entry name" value="ZF_CCHC"/>
    <property type="match status" value="1"/>
</dbReference>
<keyword evidence="2" id="KW-0479">Metal-binding</keyword>
<evidence type="ECO:0000256" key="1">
    <source>
        <dbReference type="ARBA" id="ARBA00022664"/>
    </source>
</evidence>
<dbReference type="CDD" id="cd00303">
    <property type="entry name" value="retropepsin_like"/>
    <property type="match status" value="1"/>
</dbReference>
<dbReference type="GO" id="GO:0003676">
    <property type="term" value="F:nucleic acid binding"/>
    <property type="evidence" value="ECO:0007669"/>
    <property type="project" value="InterPro"/>
</dbReference>
<dbReference type="Pfam" id="PF00098">
    <property type="entry name" value="zf-CCHC"/>
    <property type="match status" value="1"/>
</dbReference>
<keyword evidence="2" id="KW-0863">Zinc-finger</keyword>
<feature type="region of interest" description="Disordered" evidence="3">
    <location>
        <begin position="33"/>
        <end position="74"/>
    </location>
</feature>
<dbReference type="SUPFAM" id="SSF50630">
    <property type="entry name" value="Acid proteases"/>
    <property type="match status" value="1"/>
</dbReference>
<dbReference type="InterPro" id="IPR036875">
    <property type="entry name" value="Znf_CCHC_sf"/>
</dbReference>
<protein>
    <recommendedName>
        <fullName evidence="4">CCHC-type domain-containing protein</fullName>
    </recommendedName>
</protein>
<feature type="compositionally biased region" description="Basic and acidic residues" evidence="3">
    <location>
        <begin position="57"/>
        <end position="74"/>
    </location>
</feature>
<evidence type="ECO:0000256" key="2">
    <source>
        <dbReference type="PROSITE-ProRule" id="PRU00047"/>
    </source>
</evidence>
<dbReference type="Gene3D" id="4.10.60.10">
    <property type="entry name" value="Zinc finger, CCHC-type"/>
    <property type="match status" value="1"/>
</dbReference>
<dbReference type="AlphaFoldDB" id="A0A8T8S863"/>
<dbReference type="SUPFAM" id="SSF57756">
    <property type="entry name" value="Retrovirus zinc finger-like domains"/>
    <property type="match status" value="1"/>
</dbReference>
<dbReference type="InterPro" id="IPR021109">
    <property type="entry name" value="Peptidase_aspartic_dom_sf"/>
</dbReference>
<evidence type="ECO:0000259" key="4">
    <source>
        <dbReference type="PROSITE" id="PS50158"/>
    </source>
</evidence>
<dbReference type="EMBL" id="LWDF02003113">
    <property type="protein sequence ID" value="KAE8234953.1"/>
    <property type="molecule type" value="Genomic_DNA"/>
</dbReference>
<evidence type="ECO:0000256" key="3">
    <source>
        <dbReference type="SAM" id="MobiDB-lite"/>
    </source>
</evidence>
<reference evidence="5" key="1">
    <citation type="submission" date="2016-04" db="EMBL/GenBank/DDBJ databases">
        <authorList>
            <person name="Nguyen H.D."/>
            <person name="Samba Siva P."/>
            <person name="Cullis J."/>
            <person name="Levesque C.A."/>
            <person name="Hambleton S."/>
        </authorList>
    </citation>
    <scope>NUCLEOTIDE SEQUENCE</scope>
    <source>
        <strain evidence="5">DAOMC 236416</strain>
    </source>
</reference>
<feature type="domain" description="CCHC-type" evidence="4">
    <location>
        <begin position="19"/>
        <end position="35"/>
    </location>
</feature>
<organism evidence="5 6">
    <name type="scientific">Tilletia indica</name>
    <dbReference type="NCBI Taxonomy" id="43049"/>
    <lineage>
        <taxon>Eukaryota</taxon>
        <taxon>Fungi</taxon>
        <taxon>Dikarya</taxon>
        <taxon>Basidiomycota</taxon>
        <taxon>Ustilaginomycotina</taxon>
        <taxon>Exobasidiomycetes</taxon>
        <taxon>Tilletiales</taxon>
        <taxon>Tilletiaceae</taxon>
        <taxon>Tilletia</taxon>
    </lineage>
</organism>
<sequence length="203" mass="21629">MTIVDIDEQLAAISLDTLKCYQCKKMGHIARDCPNSYPRTQAPQEVGKRRRSSLKGVRFDPKHNPPENDPEIRSDVATAGYTEAAGTDEAEQIAALLQRLENEGPPAASPEGPVLLHVQVQGTTLRTLLDTGASDNFMSATVARKLHLNIDPDIRVPGSVGLPDGRSLAIHGGVGFGANSGTFSADLTARVIDMTGHTSGYGQ</sequence>
<dbReference type="GO" id="GO:0008270">
    <property type="term" value="F:zinc ion binding"/>
    <property type="evidence" value="ECO:0007669"/>
    <property type="project" value="UniProtKB-KW"/>
</dbReference>
<comment type="caution">
    <text evidence="5">The sequence shown here is derived from an EMBL/GenBank/DDBJ whole genome shotgun (WGS) entry which is preliminary data.</text>
</comment>
<accession>A0A8T8S863</accession>
<dbReference type="GO" id="GO:0006397">
    <property type="term" value="P:mRNA processing"/>
    <property type="evidence" value="ECO:0007669"/>
    <property type="project" value="UniProtKB-KW"/>
</dbReference>
<dbReference type="SMART" id="SM00343">
    <property type="entry name" value="ZnF_C2HC"/>
    <property type="match status" value="1"/>
</dbReference>
<proteinExistence type="predicted"/>
<dbReference type="Pfam" id="PF13975">
    <property type="entry name" value="gag-asp_proteas"/>
    <property type="match status" value="1"/>
</dbReference>
<reference evidence="5" key="2">
    <citation type="journal article" date="2019" name="IMA Fungus">
        <title>Genome sequencing and comparison of five Tilletia species to identify candidate genes for the detection of regulated species infecting wheat.</title>
        <authorList>
            <person name="Nguyen H.D.T."/>
            <person name="Sultana T."/>
            <person name="Kesanakurti P."/>
            <person name="Hambleton S."/>
        </authorList>
    </citation>
    <scope>NUCLEOTIDE SEQUENCE</scope>
    <source>
        <strain evidence="5">DAOMC 236416</strain>
    </source>
</reference>
<keyword evidence="6" id="KW-1185">Reference proteome</keyword>
<dbReference type="InterPro" id="IPR001878">
    <property type="entry name" value="Znf_CCHC"/>
</dbReference>